<dbReference type="GO" id="GO:0003700">
    <property type="term" value="F:DNA-binding transcription factor activity"/>
    <property type="evidence" value="ECO:0007669"/>
    <property type="project" value="InterPro"/>
</dbReference>
<dbReference type="RefSeq" id="WP_094798885.1">
    <property type="nucleotide sequence ID" value="NZ_NEVP01000002.1"/>
</dbReference>
<evidence type="ECO:0000256" key="1">
    <source>
        <dbReference type="ARBA" id="ARBA00009437"/>
    </source>
</evidence>
<dbReference type="OrthoDB" id="9157176at2"/>
<dbReference type="SUPFAM" id="SSF46785">
    <property type="entry name" value="Winged helix' DNA-binding domain"/>
    <property type="match status" value="1"/>
</dbReference>
<dbReference type="PANTHER" id="PTHR30346">
    <property type="entry name" value="TRANSCRIPTIONAL DUAL REGULATOR HCAR-RELATED"/>
    <property type="match status" value="1"/>
</dbReference>
<proteinExistence type="inferred from homology"/>
<feature type="domain" description="HTH lysR-type" evidence="5">
    <location>
        <begin position="2"/>
        <end position="59"/>
    </location>
</feature>
<sequence>MVETRLLHQFIAVAEELHFNRAAERLHMAQPPLSQAIRRLEQEIGTPLFERTNRSVSLTPAGAAFLKSSRDVLRLLDESVEQTRRVAQGIEGHLTLTFINIAPYSALLRALRRFRSAFPAVSFTMQEATTQEQVEALEHGRADLGFMRPPGRTAPGLRFASILREPVVVALPAMHRFAGSKIVPLSALQDDGFVSSPRHLGQGFHDQLIQLCEAAGFKPRIVQQARQLQTLVALVAGGFGVALLPASMAQDRRKDVVFREIQVEAPDALLHVELLMGWSEHAPCVIRDRLIAEVRDTMASAPTIETI</sequence>
<dbReference type="AlphaFoldDB" id="A0A261TZ92"/>
<evidence type="ECO:0000256" key="4">
    <source>
        <dbReference type="ARBA" id="ARBA00023163"/>
    </source>
</evidence>
<evidence type="ECO:0000313" key="7">
    <source>
        <dbReference type="Proteomes" id="UP000216913"/>
    </source>
</evidence>
<dbReference type="InterPro" id="IPR000847">
    <property type="entry name" value="LysR_HTH_N"/>
</dbReference>
<dbReference type="Proteomes" id="UP000216913">
    <property type="component" value="Unassembled WGS sequence"/>
</dbReference>
<dbReference type="PROSITE" id="PS50931">
    <property type="entry name" value="HTH_LYSR"/>
    <property type="match status" value="1"/>
</dbReference>
<dbReference type="GO" id="GO:0003677">
    <property type="term" value="F:DNA binding"/>
    <property type="evidence" value="ECO:0007669"/>
    <property type="project" value="UniProtKB-KW"/>
</dbReference>
<gene>
    <name evidence="6" type="ORF">CAL25_05125</name>
</gene>
<dbReference type="Gene3D" id="1.10.10.10">
    <property type="entry name" value="Winged helix-like DNA-binding domain superfamily/Winged helix DNA-binding domain"/>
    <property type="match status" value="1"/>
</dbReference>
<dbReference type="Pfam" id="PF03466">
    <property type="entry name" value="LysR_substrate"/>
    <property type="match status" value="1"/>
</dbReference>
<keyword evidence="4" id="KW-0804">Transcription</keyword>
<dbReference type="FunFam" id="1.10.10.10:FF:000001">
    <property type="entry name" value="LysR family transcriptional regulator"/>
    <property type="match status" value="1"/>
</dbReference>
<dbReference type="SUPFAM" id="SSF53850">
    <property type="entry name" value="Periplasmic binding protein-like II"/>
    <property type="match status" value="1"/>
</dbReference>
<dbReference type="PRINTS" id="PR00039">
    <property type="entry name" value="HTHLYSR"/>
</dbReference>
<evidence type="ECO:0000256" key="3">
    <source>
        <dbReference type="ARBA" id="ARBA00023125"/>
    </source>
</evidence>
<comment type="caution">
    <text evidence="6">The sequence shown here is derived from an EMBL/GenBank/DDBJ whole genome shotgun (WGS) entry which is preliminary data.</text>
</comment>
<dbReference type="PANTHER" id="PTHR30346:SF0">
    <property type="entry name" value="HCA OPERON TRANSCRIPTIONAL ACTIVATOR HCAR"/>
    <property type="match status" value="1"/>
</dbReference>
<keyword evidence="2" id="KW-0805">Transcription regulation</keyword>
<dbReference type="CDD" id="cd08414">
    <property type="entry name" value="PBP2_LTTR_aromatics_like"/>
    <property type="match status" value="1"/>
</dbReference>
<evidence type="ECO:0000313" key="6">
    <source>
        <dbReference type="EMBL" id="OZI54611.1"/>
    </source>
</evidence>
<evidence type="ECO:0000256" key="2">
    <source>
        <dbReference type="ARBA" id="ARBA00023015"/>
    </source>
</evidence>
<dbReference type="Gene3D" id="3.40.190.10">
    <property type="entry name" value="Periplasmic binding protein-like II"/>
    <property type="match status" value="2"/>
</dbReference>
<organism evidence="6 7">
    <name type="scientific">Bordetella genomosp. 5</name>
    <dbReference type="NCBI Taxonomy" id="1395608"/>
    <lineage>
        <taxon>Bacteria</taxon>
        <taxon>Pseudomonadati</taxon>
        <taxon>Pseudomonadota</taxon>
        <taxon>Betaproteobacteria</taxon>
        <taxon>Burkholderiales</taxon>
        <taxon>Alcaligenaceae</taxon>
        <taxon>Bordetella</taxon>
    </lineage>
</organism>
<comment type="similarity">
    <text evidence="1">Belongs to the LysR transcriptional regulatory family.</text>
</comment>
<dbReference type="InterPro" id="IPR036390">
    <property type="entry name" value="WH_DNA-bd_sf"/>
</dbReference>
<dbReference type="InterPro" id="IPR005119">
    <property type="entry name" value="LysR_subst-bd"/>
</dbReference>
<evidence type="ECO:0000259" key="5">
    <source>
        <dbReference type="PROSITE" id="PS50931"/>
    </source>
</evidence>
<dbReference type="Pfam" id="PF00126">
    <property type="entry name" value="HTH_1"/>
    <property type="match status" value="1"/>
</dbReference>
<keyword evidence="7" id="KW-1185">Reference proteome</keyword>
<accession>A0A261TZ92</accession>
<name>A0A261TZ92_9BORD</name>
<protein>
    <submittedName>
        <fullName evidence="6">LysR family transcriptional regulator</fullName>
    </submittedName>
</protein>
<dbReference type="InterPro" id="IPR036388">
    <property type="entry name" value="WH-like_DNA-bd_sf"/>
</dbReference>
<dbReference type="GO" id="GO:0032993">
    <property type="term" value="C:protein-DNA complex"/>
    <property type="evidence" value="ECO:0007669"/>
    <property type="project" value="TreeGrafter"/>
</dbReference>
<reference evidence="6 7" key="1">
    <citation type="submission" date="2017-05" db="EMBL/GenBank/DDBJ databases">
        <title>Complete and WGS of Bordetella genogroups.</title>
        <authorList>
            <person name="Spilker T."/>
            <person name="LiPuma J."/>
        </authorList>
    </citation>
    <scope>NUCLEOTIDE SEQUENCE [LARGE SCALE GENOMIC DNA]</scope>
    <source>
        <strain evidence="6 7">AU10456</strain>
    </source>
</reference>
<keyword evidence="3" id="KW-0238">DNA-binding</keyword>
<dbReference type="EMBL" id="NEVP01000002">
    <property type="protein sequence ID" value="OZI54611.1"/>
    <property type="molecule type" value="Genomic_DNA"/>
</dbReference>